<organism evidence="3 4">
    <name type="scientific">Massilia eurypsychrophila</name>
    <dbReference type="NCBI Taxonomy" id="1485217"/>
    <lineage>
        <taxon>Bacteria</taxon>
        <taxon>Pseudomonadati</taxon>
        <taxon>Pseudomonadota</taxon>
        <taxon>Betaproteobacteria</taxon>
        <taxon>Burkholderiales</taxon>
        <taxon>Oxalobacteraceae</taxon>
        <taxon>Telluria group</taxon>
        <taxon>Massilia</taxon>
    </lineage>
</organism>
<dbReference type="Proteomes" id="UP000230390">
    <property type="component" value="Unassembled WGS sequence"/>
</dbReference>
<dbReference type="InterPro" id="IPR052019">
    <property type="entry name" value="F420H2_bilvrd_red/Heme_oxyg"/>
</dbReference>
<dbReference type="AlphaFoldDB" id="A0A2G8TDV2"/>
<reference evidence="3 4" key="1">
    <citation type="submission" date="2017-10" db="EMBL/GenBank/DDBJ databases">
        <title>Massilia psychrophilum sp. nov., a novel purple-pigmented bacterium isolated from Tianshan glacier, Xinjiang Municipality, China.</title>
        <authorList>
            <person name="Wang H."/>
        </authorList>
    </citation>
    <scope>NUCLEOTIDE SEQUENCE [LARGE SCALE GENOMIC DNA]</scope>
    <source>
        <strain evidence="3 4">JCM 30074</strain>
    </source>
</reference>
<protein>
    <recommendedName>
        <fullName evidence="2">Pyridoxamine 5'-phosphate oxidase N-terminal domain-containing protein</fullName>
    </recommendedName>
</protein>
<evidence type="ECO:0000259" key="2">
    <source>
        <dbReference type="Pfam" id="PF01243"/>
    </source>
</evidence>
<feature type="domain" description="Pyridoxamine 5'-phosphate oxidase N-terminal" evidence="2">
    <location>
        <begin position="17"/>
        <end position="136"/>
    </location>
</feature>
<dbReference type="GO" id="GO:0005829">
    <property type="term" value="C:cytosol"/>
    <property type="evidence" value="ECO:0007669"/>
    <property type="project" value="TreeGrafter"/>
</dbReference>
<dbReference type="Gene3D" id="2.30.110.10">
    <property type="entry name" value="Electron Transport, Fmn-binding Protein, Chain A"/>
    <property type="match status" value="1"/>
</dbReference>
<proteinExistence type="predicted"/>
<gene>
    <name evidence="3" type="ORF">CR105_17480</name>
</gene>
<dbReference type="PANTHER" id="PTHR35176">
    <property type="entry name" value="HEME OXYGENASE HI_0854-RELATED"/>
    <property type="match status" value="1"/>
</dbReference>
<keyword evidence="1" id="KW-0560">Oxidoreductase</keyword>
<evidence type="ECO:0000313" key="4">
    <source>
        <dbReference type="Proteomes" id="UP000230390"/>
    </source>
</evidence>
<dbReference type="Pfam" id="PF01243">
    <property type="entry name" value="PNPOx_N"/>
    <property type="match status" value="1"/>
</dbReference>
<dbReference type="GO" id="GO:0016627">
    <property type="term" value="F:oxidoreductase activity, acting on the CH-CH group of donors"/>
    <property type="evidence" value="ECO:0007669"/>
    <property type="project" value="TreeGrafter"/>
</dbReference>
<dbReference type="OrthoDB" id="8705255at2"/>
<evidence type="ECO:0000313" key="3">
    <source>
        <dbReference type="EMBL" id="PIL43818.1"/>
    </source>
</evidence>
<dbReference type="EMBL" id="PDOC01000011">
    <property type="protein sequence ID" value="PIL43818.1"/>
    <property type="molecule type" value="Genomic_DNA"/>
</dbReference>
<keyword evidence="4" id="KW-1185">Reference proteome</keyword>
<comment type="caution">
    <text evidence="3">The sequence shown here is derived from an EMBL/GenBank/DDBJ whole genome shotgun (WGS) entry which is preliminary data.</text>
</comment>
<dbReference type="SUPFAM" id="SSF50475">
    <property type="entry name" value="FMN-binding split barrel"/>
    <property type="match status" value="1"/>
</dbReference>
<dbReference type="PANTHER" id="PTHR35176:SF6">
    <property type="entry name" value="HEME OXYGENASE HI_0854-RELATED"/>
    <property type="match status" value="1"/>
</dbReference>
<sequence length="154" mass="17012">MEKHMDQAFKEFVLKVIDGASDLTLATVRPDGYPQATTVSFAHDKLNLFVGIGKHSQKANNVRYNNKVSLTINLPYHDWREIQGLSMSALAEVLAPGPDVELAKSCLLKRFPQIAEWGENGQANEVAFLKITPQVISILDYTKGFGHTEQGVAT</sequence>
<dbReference type="InterPro" id="IPR011576">
    <property type="entry name" value="Pyridox_Oxase_N"/>
</dbReference>
<accession>A0A2G8TDV2</accession>
<evidence type="ECO:0000256" key="1">
    <source>
        <dbReference type="ARBA" id="ARBA00023002"/>
    </source>
</evidence>
<dbReference type="GO" id="GO:0070967">
    <property type="term" value="F:coenzyme F420 binding"/>
    <property type="evidence" value="ECO:0007669"/>
    <property type="project" value="TreeGrafter"/>
</dbReference>
<name>A0A2G8TDV2_9BURK</name>
<dbReference type="InterPro" id="IPR012349">
    <property type="entry name" value="Split_barrel_FMN-bd"/>
</dbReference>